<dbReference type="AlphaFoldDB" id="E6ZWZ8"/>
<dbReference type="GO" id="GO:0005634">
    <property type="term" value="C:nucleus"/>
    <property type="evidence" value="ECO:0007669"/>
    <property type="project" value="UniProtKB-SubCell"/>
</dbReference>
<feature type="compositionally biased region" description="Low complexity" evidence="6">
    <location>
        <begin position="455"/>
        <end position="470"/>
    </location>
</feature>
<dbReference type="GO" id="GO:0000381">
    <property type="term" value="P:regulation of alternative mRNA splicing, via spliceosome"/>
    <property type="evidence" value="ECO:0007669"/>
    <property type="project" value="InterPro"/>
</dbReference>
<gene>
    <name evidence="7" type="ORF">sr12611</name>
</gene>
<keyword evidence="4" id="KW-0508">mRNA splicing</keyword>
<evidence type="ECO:0000313" key="8">
    <source>
        <dbReference type="Proteomes" id="UP000008867"/>
    </source>
</evidence>
<name>E6ZWZ8_SPORE</name>
<evidence type="ECO:0000256" key="4">
    <source>
        <dbReference type="ARBA" id="ARBA00023187"/>
    </source>
</evidence>
<dbReference type="eggNOG" id="ENOG502R205">
    <property type="taxonomic scope" value="Eukaryota"/>
</dbReference>
<reference evidence="7 8" key="1">
    <citation type="journal article" date="2010" name="Science">
        <title>Pathogenicity determinants in smut fungi revealed by genome comparison.</title>
        <authorList>
            <person name="Schirawski J."/>
            <person name="Mannhaupt G."/>
            <person name="Muench K."/>
            <person name="Brefort T."/>
            <person name="Schipper K."/>
            <person name="Doehlemann G."/>
            <person name="Di Stasio M."/>
            <person name="Roessel N."/>
            <person name="Mendoza-Mendoza A."/>
            <person name="Pester D."/>
            <person name="Mueller O."/>
            <person name="Winterberg B."/>
            <person name="Meyer E."/>
            <person name="Ghareeb H."/>
            <person name="Wollenberg T."/>
            <person name="Muensterkoetter M."/>
            <person name="Wong P."/>
            <person name="Walter M."/>
            <person name="Stukenbrock E."/>
            <person name="Gueldener U."/>
            <person name="Kahmann R."/>
        </authorList>
    </citation>
    <scope>NUCLEOTIDE SEQUENCE [LARGE SCALE GENOMIC DNA]</scope>
    <source>
        <strain evidence="8">SRZ2</strain>
    </source>
</reference>
<dbReference type="Pfam" id="PF17098">
    <property type="entry name" value="Wtap"/>
    <property type="match status" value="1"/>
</dbReference>
<dbReference type="GO" id="GO:0006397">
    <property type="term" value="P:mRNA processing"/>
    <property type="evidence" value="ECO:0007669"/>
    <property type="project" value="UniProtKB-KW"/>
</dbReference>
<evidence type="ECO:0000256" key="5">
    <source>
        <dbReference type="ARBA" id="ARBA00023242"/>
    </source>
</evidence>
<organism evidence="7 8">
    <name type="scientific">Sporisorium reilianum (strain SRZ2)</name>
    <name type="common">Maize head smut fungus</name>
    <dbReference type="NCBI Taxonomy" id="999809"/>
    <lineage>
        <taxon>Eukaryota</taxon>
        <taxon>Fungi</taxon>
        <taxon>Dikarya</taxon>
        <taxon>Basidiomycota</taxon>
        <taxon>Ustilaginomycotina</taxon>
        <taxon>Ustilaginomycetes</taxon>
        <taxon>Ustilaginales</taxon>
        <taxon>Ustilaginaceae</taxon>
        <taxon>Sporisorium</taxon>
    </lineage>
</organism>
<accession>E6ZWZ8</accession>
<dbReference type="OrthoDB" id="3366661at2759"/>
<sequence>MSAPKRRPQQPHYQQQQQQQQQYYPQAQQYAQDPNYAQYGATAYQQQQVYYHPQQYPSADPYASASTSPYPQHVQYQNALYHPHVQPYAPPATGVSYQNVAPAAYLQGGYLGAGEYAPAGDLSPNHPTPGSMSSGHSPRPSTGRSRLNTFVFPNQGASPSLESQVAHLSLTGPVASLPNKPLTASRPNSGMAPLPSNSQMASEGGEPRSDISLRYPPLPSLPERCATPPLLRSEPSATSDAKTAKTEAASLDPSVLEYITSLRSTIEAYEKRDDLLRLRTEAVGFQPQHAWSAWQSPDKPAPSDTEAPTNPILGVRLLQRLDKLQRENDELGRLLSSGVSLTSPTATATGEVEELRKEVQDCHRLIQAMDKALGSAEARAAASERALEVACRSNSTAIIPGKGVTDGVAATETEDKKSSTKNTAARKGPKPNSKSNTGGGKNSTPQQQRSTNSKPNNSTAAKPSSATAKSTQNDKPAPPIAEAKPAKNGATSTAKSR</sequence>
<evidence type="ECO:0000256" key="3">
    <source>
        <dbReference type="ARBA" id="ARBA00022664"/>
    </source>
</evidence>
<evidence type="ECO:0000256" key="2">
    <source>
        <dbReference type="ARBA" id="ARBA00010313"/>
    </source>
</evidence>
<keyword evidence="3" id="KW-0507">mRNA processing</keyword>
<comment type="similarity">
    <text evidence="2">Belongs to the fl(2)d family.</text>
</comment>
<dbReference type="EMBL" id="FQ311452">
    <property type="protein sequence ID" value="CBQ71755.1"/>
    <property type="molecule type" value="Genomic_DNA"/>
</dbReference>
<dbReference type="HOGENOM" id="CLU_548801_0_0_1"/>
<feature type="compositionally biased region" description="Low complexity" evidence="6">
    <location>
        <begin position="10"/>
        <end position="26"/>
    </location>
</feature>
<evidence type="ECO:0000313" key="7">
    <source>
        <dbReference type="EMBL" id="CBQ71755.1"/>
    </source>
</evidence>
<feature type="compositionally biased region" description="Polar residues" evidence="6">
    <location>
        <begin position="128"/>
        <end position="158"/>
    </location>
</feature>
<feature type="region of interest" description="Disordered" evidence="6">
    <location>
        <begin position="172"/>
        <end position="212"/>
    </location>
</feature>
<feature type="region of interest" description="Disordered" evidence="6">
    <location>
        <begin position="1"/>
        <end position="26"/>
    </location>
</feature>
<dbReference type="Proteomes" id="UP000008867">
    <property type="component" value="Chromosome 3"/>
</dbReference>
<feature type="compositionally biased region" description="Polar residues" evidence="6">
    <location>
        <begin position="432"/>
        <end position="454"/>
    </location>
</feature>
<dbReference type="VEuPathDB" id="FungiDB:sr12611"/>
<comment type="subcellular location">
    <subcellularLocation>
        <location evidence="1">Nucleus</location>
    </subcellularLocation>
</comment>
<proteinExistence type="inferred from homology"/>
<keyword evidence="5" id="KW-0539">Nucleus</keyword>
<feature type="region of interest" description="Disordered" evidence="6">
    <location>
        <begin position="289"/>
        <end position="310"/>
    </location>
</feature>
<feature type="region of interest" description="Disordered" evidence="6">
    <location>
        <begin position="228"/>
        <end position="248"/>
    </location>
</feature>
<dbReference type="GO" id="GO:0016556">
    <property type="term" value="P:mRNA modification"/>
    <property type="evidence" value="ECO:0007669"/>
    <property type="project" value="InterPro"/>
</dbReference>
<feature type="region of interest" description="Disordered" evidence="6">
    <location>
        <begin position="398"/>
        <end position="497"/>
    </location>
</feature>
<evidence type="ECO:0000256" key="1">
    <source>
        <dbReference type="ARBA" id="ARBA00004123"/>
    </source>
</evidence>
<protein>
    <submittedName>
        <fullName evidence="7">Uncharacterized protein</fullName>
    </submittedName>
</protein>
<dbReference type="GO" id="GO:0008380">
    <property type="term" value="P:RNA splicing"/>
    <property type="evidence" value="ECO:0007669"/>
    <property type="project" value="UniProtKB-KW"/>
</dbReference>
<feature type="region of interest" description="Disordered" evidence="6">
    <location>
        <begin position="117"/>
        <end position="158"/>
    </location>
</feature>
<evidence type="ECO:0000256" key="6">
    <source>
        <dbReference type="SAM" id="MobiDB-lite"/>
    </source>
</evidence>
<keyword evidence="8" id="KW-1185">Reference proteome</keyword>
<dbReference type="InterPro" id="IPR033757">
    <property type="entry name" value="WTAP"/>
</dbReference>